<dbReference type="AlphaFoldDB" id="A0A1I3LSD5"/>
<name>A0A1I3LSD5_9BACL</name>
<dbReference type="GeneID" id="301129421"/>
<protein>
    <submittedName>
        <fullName evidence="2">Uncharacterized protein</fullName>
    </submittedName>
</protein>
<gene>
    <name evidence="2" type="ORF">SAMN05518846_101413</name>
</gene>
<dbReference type="Proteomes" id="UP000198915">
    <property type="component" value="Unassembled WGS sequence"/>
</dbReference>
<evidence type="ECO:0000313" key="3">
    <source>
        <dbReference type="Proteomes" id="UP000198915"/>
    </source>
</evidence>
<evidence type="ECO:0000256" key="1">
    <source>
        <dbReference type="SAM" id="Phobius"/>
    </source>
</evidence>
<keyword evidence="1" id="KW-1133">Transmembrane helix</keyword>
<evidence type="ECO:0000313" key="2">
    <source>
        <dbReference type="EMBL" id="SFI87641.1"/>
    </source>
</evidence>
<dbReference type="RefSeq" id="WP_092266286.1">
    <property type="nucleotide sequence ID" value="NZ_BJOE01000015.1"/>
</dbReference>
<keyword evidence="1" id="KW-0812">Transmembrane</keyword>
<feature type="transmembrane region" description="Helical" evidence="1">
    <location>
        <begin position="31"/>
        <end position="49"/>
    </location>
</feature>
<dbReference type="STRING" id="1884381.SAMN05518846_101413"/>
<dbReference type="EMBL" id="FORT01000001">
    <property type="protein sequence ID" value="SFI87641.1"/>
    <property type="molecule type" value="Genomic_DNA"/>
</dbReference>
<keyword evidence="1" id="KW-0472">Membrane</keyword>
<accession>A0A1I3LSD5</accession>
<reference evidence="3" key="1">
    <citation type="submission" date="2016-10" db="EMBL/GenBank/DDBJ databases">
        <authorList>
            <person name="Varghese N."/>
            <person name="Submissions S."/>
        </authorList>
    </citation>
    <scope>NUCLEOTIDE SEQUENCE [LARGE SCALE GENOMIC DNA]</scope>
    <source>
        <strain evidence="3">OK042</strain>
    </source>
</reference>
<organism evidence="2 3">
    <name type="scientific">Brevibacillus centrosporus</name>
    <dbReference type="NCBI Taxonomy" id="54910"/>
    <lineage>
        <taxon>Bacteria</taxon>
        <taxon>Bacillati</taxon>
        <taxon>Bacillota</taxon>
        <taxon>Bacilli</taxon>
        <taxon>Bacillales</taxon>
        <taxon>Paenibacillaceae</taxon>
        <taxon>Brevibacillus</taxon>
    </lineage>
</organism>
<keyword evidence="3" id="KW-1185">Reference proteome</keyword>
<sequence>MIIVAMVFAIIFGYELRYLHHQNRKKRTKRIVVGMVLFCFLSFEALYYFRDSFQFAKVIEYVFHPMEKFIIWRGENE</sequence>
<proteinExistence type="predicted"/>